<proteinExistence type="predicted"/>
<sequence length="375" mass="41376">MTYGDRMSARHRRPDDSDPSDPGADPTRTGPVVGPDGVVLRVGDPEHLLDGVRLEVDWMLGEQNREFSWADGRWTLELSRPAAWRIEYQLTLRRDGDTVWTPDPDNPRRVPNPFGDKSEIRFPEYREPNWLLTPADGPVTEIRTPNGRLTQPVPVKLWSPAGLPAATAAPLLLVHDGSDMADRGHLLSWAAEHARTRPLRVALLDPPHGLRDQWYSADPDYSAHMAEVVLPALTSRVLTGPIVGLGASLGALAMLTLQRRHPGSVSGLALQSGSFFTATLDPQESGYSHFDRICAAVRQVAAGPDLSVDAPPRSVPTLITCGAIEENRFNNEAMADALRAQQYPLTFRLVPDAHTMIGWRDAWYPALNELLRGLR</sequence>
<dbReference type="PANTHER" id="PTHR48098">
    <property type="entry name" value="ENTEROCHELIN ESTERASE-RELATED"/>
    <property type="match status" value="1"/>
</dbReference>
<dbReference type="InterPro" id="IPR029058">
    <property type="entry name" value="AB_hydrolase_fold"/>
</dbReference>
<reference evidence="3" key="1">
    <citation type="submission" date="2009-09" db="EMBL/GenBank/DDBJ databases">
        <title>The complete genome of Nakamurella multipartita DSM 44233.</title>
        <authorList>
            <consortium name="US DOE Joint Genome Institute (JGI-PGF)"/>
            <person name="Lucas S."/>
            <person name="Copeland A."/>
            <person name="Lapidus A."/>
            <person name="Glavina del Rio T."/>
            <person name="Dalin E."/>
            <person name="Tice H."/>
            <person name="Bruce D."/>
            <person name="Goodwin L."/>
            <person name="Pitluck S."/>
            <person name="Kyrpides N."/>
            <person name="Mavromatis K."/>
            <person name="Ivanova N."/>
            <person name="Ovchinnikova G."/>
            <person name="Sims D."/>
            <person name="Meincke L."/>
            <person name="Brettin T."/>
            <person name="Detter J.C."/>
            <person name="Han C."/>
            <person name="Larimer F."/>
            <person name="Land M."/>
            <person name="Hauser L."/>
            <person name="Markowitz V."/>
            <person name="Cheng J.-F."/>
            <person name="Hugenholtz P."/>
            <person name="Woyke T."/>
            <person name="Wu D."/>
            <person name="Klenk H.-P."/>
            <person name="Eisen J.A."/>
        </authorList>
    </citation>
    <scope>NUCLEOTIDE SEQUENCE [LARGE SCALE GENOMIC DNA]</scope>
    <source>
        <strain evidence="3">ATCC 700099 / DSM 44233 / CIP 104796 / JCM 9543 / NBRC 105858 / Y-104</strain>
    </source>
</reference>
<dbReference type="AlphaFoldDB" id="C8XCZ1"/>
<dbReference type="Proteomes" id="UP000002218">
    <property type="component" value="Chromosome"/>
</dbReference>
<dbReference type="SUPFAM" id="SSF53474">
    <property type="entry name" value="alpha/beta-Hydrolases"/>
    <property type="match status" value="1"/>
</dbReference>
<name>C8XCZ1_NAKMY</name>
<keyword evidence="3" id="KW-1185">Reference proteome</keyword>
<accession>C8XCZ1</accession>
<dbReference type="InterPro" id="IPR050583">
    <property type="entry name" value="Mycobacterial_A85_antigen"/>
</dbReference>
<dbReference type="HOGENOM" id="CLU_024314_1_0_11"/>
<dbReference type="eggNOG" id="COG2382">
    <property type="taxonomic scope" value="Bacteria"/>
</dbReference>
<feature type="region of interest" description="Disordered" evidence="1">
    <location>
        <begin position="1"/>
        <end position="37"/>
    </location>
</feature>
<evidence type="ECO:0000313" key="2">
    <source>
        <dbReference type="EMBL" id="ACV79594.1"/>
    </source>
</evidence>
<dbReference type="PANTHER" id="PTHR48098:SF6">
    <property type="entry name" value="FERRI-BACILLIBACTIN ESTERASE BESA"/>
    <property type="match status" value="1"/>
</dbReference>
<organism evidence="2 3">
    <name type="scientific">Nakamurella multipartita (strain ATCC 700099 / DSM 44233 / CIP 104796 / JCM 9543 / NBRC 105858 / Y-104)</name>
    <name type="common">Microsphaera multipartita</name>
    <dbReference type="NCBI Taxonomy" id="479431"/>
    <lineage>
        <taxon>Bacteria</taxon>
        <taxon>Bacillati</taxon>
        <taxon>Actinomycetota</taxon>
        <taxon>Actinomycetes</taxon>
        <taxon>Nakamurellales</taxon>
        <taxon>Nakamurellaceae</taxon>
        <taxon>Nakamurella</taxon>
    </lineage>
</organism>
<gene>
    <name evidence="2" type="ordered locus">Namu_3263</name>
</gene>
<dbReference type="InParanoid" id="C8XCZ1"/>
<reference evidence="2 3" key="2">
    <citation type="journal article" date="2010" name="Stand. Genomic Sci.">
        <title>Complete genome sequence of Nakamurella multipartita type strain (Y-104).</title>
        <authorList>
            <person name="Tice H."/>
            <person name="Mayilraj S."/>
            <person name="Sims D."/>
            <person name="Lapidus A."/>
            <person name="Nolan M."/>
            <person name="Lucas S."/>
            <person name="Glavina Del Rio T."/>
            <person name="Copeland A."/>
            <person name="Cheng J.F."/>
            <person name="Meincke L."/>
            <person name="Bruce D."/>
            <person name="Goodwin L."/>
            <person name="Pitluck S."/>
            <person name="Ivanova N."/>
            <person name="Mavromatis K."/>
            <person name="Ovchinnikova G."/>
            <person name="Pati A."/>
            <person name="Chen A."/>
            <person name="Palaniappan K."/>
            <person name="Land M."/>
            <person name="Hauser L."/>
            <person name="Chang Y.J."/>
            <person name="Jeffries C.D."/>
            <person name="Detter J.C."/>
            <person name="Brettin T."/>
            <person name="Rohde M."/>
            <person name="Goker M."/>
            <person name="Bristow J."/>
            <person name="Eisen J.A."/>
            <person name="Markowitz V."/>
            <person name="Hugenholtz P."/>
            <person name="Kyrpides N.C."/>
            <person name="Klenk H.P."/>
            <person name="Chen F."/>
        </authorList>
    </citation>
    <scope>NUCLEOTIDE SEQUENCE [LARGE SCALE GENOMIC DNA]</scope>
    <source>
        <strain evidence="3">ATCC 700099 / DSM 44233 / CIP 104796 / JCM 9543 / NBRC 105858 / Y-104</strain>
    </source>
</reference>
<protein>
    <submittedName>
        <fullName evidence="2">Enterochelin esterase-like protein</fullName>
    </submittedName>
</protein>
<dbReference type="EMBL" id="CP001737">
    <property type="protein sequence ID" value="ACV79594.1"/>
    <property type="molecule type" value="Genomic_DNA"/>
</dbReference>
<evidence type="ECO:0000256" key="1">
    <source>
        <dbReference type="SAM" id="MobiDB-lite"/>
    </source>
</evidence>
<dbReference type="STRING" id="479431.Namu_3263"/>
<dbReference type="Gene3D" id="3.40.50.1820">
    <property type="entry name" value="alpha/beta hydrolase"/>
    <property type="match status" value="1"/>
</dbReference>
<dbReference type="KEGG" id="nml:Namu_3263"/>
<evidence type="ECO:0000313" key="3">
    <source>
        <dbReference type="Proteomes" id="UP000002218"/>
    </source>
</evidence>